<dbReference type="EMBL" id="GEDV01009750">
    <property type="protein sequence ID" value="JAP78807.1"/>
    <property type="molecule type" value="Transcribed_RNA"/>
</dbReference>
<dbReference type="PANTHER" id="PTHR47679">
    <property type="entry name" value="PROTEIN TORNADO 1"/>
    <property type="match status" value="1"/>
</dbReference>
<name>A0A131YIN0_RHIAP</name>
<reference evidence="1" key="1">
    <citation type="journal article" date="2016" name="Ticks Tick Borne Dis.">
        <title>De novo assembly and annotation of the salivary gland transcriptome of Rhipicephalus appendiculatus male and female ticks during blood feeding.</title>
        <authorList>
            <person name="de Castro M.H."/>
            <person name="de Klerk D."/>
            <person name="Pienaar R."/>
            <person name="Latif A.A."/>
            <person name="Rees D.J."/>
            <person name="Mans B.J."/>
        </authorList>
    </citation>
    <scope>NUCLEOTIDE SEQUENCE</scope>
    <source>
        <tissue evidence="1">Salivary glands</tissue>
    </source>
</reference>
<dbReference type="InterPro" id="IPR032675">
    <property type="entry name" value="LRR_dom_sf"/>
</dbReference>
<proteinExistence type="predicted"/>
<dbReference type="PANTHER" id="PTHR47679:SF2">
    <property type="entry name" value="C-TERMINAL OF ROC (COR) DOMAIN-CONTAINING PROTEIN"/>
    <property type="match status" value="1"/>
</dbReference>
<dbReference type="Gene3D" id="3.80.10.10">
    <property type="entry name" value="Ribonuclease Inhibitor"/>
    <property type="match status" value="2"/>
</dbReference>
<protein>
    <submittedName>
        <fullName evidence="1">Protein nlrc3</fullName>
    </submittedName>
</protein>
<sequence>MSEEAGSEVQCGDAEIEELFQKGLKEHEEFSKEACAWSECSLRGQALDFRELSEEDARVLRSMLTSGRPVRKLSIWEISLSAFKIAFEDLEGCSSLEELHMFDIECDEQDFRVNLTGVFGNLHCLELYCTNIRTPFAREIATYVQDNKKLKDFTLAYSCGGDEGAAAISEALESNDTLTRLTLADVKLSSETVVAFAKMLTANSTLEVVDFFDSCLMEAEKVSALLEQDLYKDVFKRLRILWTEELLPVLTGLIRRKACWHELSVRVSASVDRDILREFFDAVAEDTTATLLHFYPNEDTTFDELADGIASVAKSTKTLKRIQNLMHVTRGNEQQLINVMEALKENRSVTSFNMHADELTPELATSLSELLAANDTLNEVLVCEYFGITEDILATILEGLRQNYTVTLLMVSWDPDDGIEGVPEMRELLKRNARLHEKAADYVCAGGDPKKDAEGADALKKVRKSAKLIERVQGLTGKTSEAASEMVQAALKTVL</sequence>
<evidence type="ECO:0000313" key="1">
    <source>
        <dbReference type="EMBL" id="JAP78807.1"/>
    </source>
</evidence>
<dbReference type="SUPFAM" id="SSF52047">
    <property type="entry name" value="RNI-like"/>
    <property type="match status" value="1"/>
</dbReference>
<organism evidence="1">
    <name type="scientific">Rhipicephalus appendiculatus</name>
    <name type="common">Brown ear tick</name>
    <dbReference type="NCBI Taxonomy" id="34631"/>
    <lineage>
        <taxon>Eukaryota</taxon>
        <taxon>Metazoa</taxon>
        <taxon>Ecdysozoa</taxon>
        <taxon>Arthropoda</taxon>
        <taxon>Chelicerata</taxon>
        <taxon>Arachnida</taxon>
        <taxon>Acari</taxon>
        <taxon>Parasitiformes</taxon>
        <taxon>Ixodida</taxon>
        <taxon>Ixodoidea</taxon>
        <taxon>Ixodidae</taxon>
        <taxon>Rhipicephalinae</taxon>
        <taxon>Rhipicephalus</taxon>
        <taxon>Rhipicephalus</taxon>
    </lineage>
</organism>
<dbReference type="AlphaFoldDB" id="A0A131YIN0"/>
<accession>A0A131YIN0</accession>